<feature type="compositionally biased region" description="Acidic residues" evidence="1">
    <location>
        <begin position="533"/>
        <end position="542"/>
    </location>
</feature>
<keyword evidence="3" id="KW-1185">Reference proteome</keyword>
<feature type="compositionally biased region" description="Basic and acidic residues" evidence="1">
    <location>
        <begin position="469"/>
        <end position="481"/>
    </location>
</feature>
<feature type="compositionally biased region" description="Basic and acidic residues" evidence="1">
    <location>
        <begin position="242"/>
        <end position="270"/>
    </location>
</feature>
<gene>
    <name evidence="2" type="ORF">KUTeg_015547</name>
</gene>
<organism evidence="2 3">
    <name type="scientific">Tegillarca granosa</name>
    <name type="common">Malaysian cockle</name>
    <name type="synonym">Anadara granosa</name>
    <dbReference type="NCBI Taxonomy" id="220873"/>
    <lineage>
        <taxon>Eukaryota</taxon>
        <taxon>Metazoa</taxon>
        <taxon>Spiralia</taxon>
        <taxon>Lophotrochozoa</taxon>
        <taxon>Mollusca</taxon>
        <taxon>Bivalvia</taxon>
        <taxon>Autobranchia</taxon>
        <taxon>Pteriomorphia</taxon>
        <taxon>Arcoida</taxon>
        <taxon>Arcoidea</taxon>
        <taxon>Arcidae</taxon>
        <taxon>Tegillarca</taxon>
    </lineage>
</organism>
<feature type="compositionally biased region" description="Low complexity" evidence="1">
    <location>
        <begin position="292"/>
        <end position="314"/>
    </location>
</feature>
<feature type="region of interest" description="Disordered" evidence="1">
    <location>
        <begin position="56"/>
        <end position="542"/>
    </location>
</feature>
<accession>A0ABQ9EQH1</accession>
<feature type="compositionally biased region" description="Basic and acidic residues" evidence="1">
    <location>
        <begin position="56"/>
        <end position="209"/>
    </location>
</feature>
<evidence type="ECO:0000313" key="2">
    <source>
        <dbReference type="EMBL" id="KAJ8307463.1"/>
    </source>
</evidence>
<reference evidence="2 3" key="1">
    <citation type="submission" date="2022-12" db="EMBL/GenBank/DDBJ databases">
        <title>Chromosome-level genome of Tegillarca granosa.</title>
        <authorList>
            <person name="Kim J."/>
        </authorList>
    </citation>
    <scope>NUCLEOTIDE SEQUENCE [LARGE SCALE GENOMIC DNA]</scope>
    <source>
        <strain evidence="2">Teg-2019</strain>
        <tissue evidence="2">Adductor muscle</tissue>
    </source>
</reference>
<protein>
    <recommendedName>
        <fullName evidence="4">Eukaryotic translation initiation factor 4B</fullName>
    </recommendedName>
</protein>
<evidence type="ECO:0008006" key="4">
    <source>
        <dbReference type="Google" id="ProtNLM"/>
    </source>
</evidence>
<feature type="compositionally biased region" description="Low complexity" evidence="1">
    <location>
        <begin position="395"/>
        <end position="429"/>
    </location>
</feature>
<feature type="compositionally biased region" description="Basic and acidic residues" evidence="1">
    <location>
        <begin position="491"/>
        <end position="525"/>
    </location>
</feature>
<feature type="compositionally biased region" description="Basic and acidic residues" evidence="1">
    <location>
        <begin position="281"/>
        <end position="291"/>
    </location>
</feature>
<feature type="compositionally biased region" description="Basic and acidic residues" evidence="1">
    <location>
        <begin position="434"/>
        <end position="448"/>
    </location>
</feature>
<evidence type="ECO:0000256" key="1">
    <source>
        <dbReference type="SAM" id="MobiDB-lite"/>
    </source>
</evidence>
<proteinExistence type="predicted"/>
<dbReference type="EMBL" id="JARBDR010000793">
    <property type="protein sequence ID" value="KAJ8307463.1"/>
    <property type="molecule type" value="Genomic_DNA"/>
</dbReference>
<evidence type="ECO:0000313" key="3">
    <source>
        <dbReference type="Proteomes" id="UP001217089"/>
    </source>
</evidence>
<dbReference type="Proteomes" id="UP001217089">
    <property type="component" value="Unassembled WGS sequence"/>
</dbReference>
<name>A0ABQ9EQH1_TEGGR</name>
<comment type="caution">
    <text evidence="2">The sequence shown here is derived from an EMBL/GenBank/DDBJ whole genome shotgun (WGS) entry which is preliminary data.</text>
</comment>
<sequence length="542" mass="61304">MITVEEMTETEVTRVDRKVTGGHEMQHKIQILTEIETEGLGNKVMVMAAEMVRGYEDRGSRGGGFDDRRGGFDNYDRGSRDDYNRDRGFNDRGYRDRGYDDRGPQRNRDRYEDRGPSRGFDSYDRNRGYDDRGSRGGYDNYDRGPRRDYGGGDRYGDRRRDRYDDDRGDRRGFGSGFRRDEQQYGDRDNRSERQGSRESSREAPKERPRLNLQPRSKPIETDASNAPEKSSIFGSAKPVDTAAKEREIEERLQRKREEERRHLEEEKENRNLYSNSQSQENRPRRDSDRSQDGSSSTSRQRRLSSGSSGKGTRSGPPPITSPNRTRRESEVSNHSEVFSGNDETTEEPKSPVSPSSNKDEPPAKLVPAPPPSVNVWEKRKSEIKSATPTSPPPQQSSSPSSSVSPSQSSQNQPSKSTSSPQNSQTSPPSGNAWGKDRKKDTKSGEAPKENPWFKNQPEGQAKPGGRGRFPGDKCESSDRGMGRGGVRGGRGGRDQKPRQQREKQIPKSIEDMPKFENTSKKDWTDSNKFAGLLDDDDNVEEK</sequence>